<dbReference type="GO" id="GO:0016279">
    <property type="term" value="F:protein-lysine N-methyltransferase activity"/>
    <property type="evidence" value="ECO:0007669"/>
    <property type="project" value="InterPro"/>
</dbReference>
<accession>A0A8H7VW33</accession>
<evidence type="ECO:0000313" key="11">
    <source>
        <dbReference type="Proteomes" id="UP000613177"/>
    </source>
</evidence>
<comment type="subcellular location">
    <subcellularLocation>
        <location evidence="1">Nucleus</location>
    </subcellularLocation>
</comment>
<comment type="caution">
    <text evidence="10">The sequence shown here is derived from an EMBL/GenBank/DDBJ whole genome shotgun (WGS) entry which is preliminary data.</text>
</comment>
<dbReference type="FunFam" id="3.90.1410.10:FF:000007">
    <property type="entry name" value="Ribosomal lysine N-methyltransferase 4"/>
    <property type="match status" value="1"/>
</dbReference>
<dbReference type="GO" id="GO:0032259">
    <property type="term" value="P:methylation"/>
    <property type="evidence" value="ECO:0007669"/>
    <property type="project" value="UniProtKB-KW"/>
</dbReference>
<dbReference type="SUPFAM" id="SSF82199">
    <property type="entry name" value="SET domain"/>
    <property type="match status" value="1"/>
</dbReference>
<dbReference type="InterPro" id="IPR046341">
    <property type="entry name" value="SET_dom_sf"/>
</dbReference>
<keyword evidence="11" id="KW-1185">Reference proteome</keyword>
<dbReference type="GO" id="GO:0005634">
    <property type="term" value="C:nucleus"/>
    <property type="evidence" value="ECO:0007669"/>
    <property type="project" value="UniProtKB-SubCell"/>
</dbReference>
<dbReference type="PROSITE" id="PS50280">
    <property type="entry name" value="SET"/>
    <property type="match status" value="1"/>
</dbReference>
<evidence type="ECO:0000256" key="4">
    <source>
        <dbReference type="ARBA" id="ARBA00022679"/>
    </source>
</evidence>
<evidence type="ECO:0000256" key="3">
    <source>
        <dbReference type="ARBA" id="ARBA00022603"/>
    </source>
</evidence>
<dbReference type="InterPro" id="IPR050600">
    <property type="entry name" value="SETD3_SETD6_MTase"/>
</dbReference>
<organism evidence="10 11">
    <name type="scientific">Thamnidium elegans</name>
    <dbReference type="NCBI Taxonomy" id="101142"/>
    <lineage>
        <taxon>Eukaryota</taxon>
        <taxon>Fungi</taxon>
        <taxon>Fungi incertae sedis</taxon>
        <taxon>Mucoromycota</taxon>
        <taxon>Mucoromycotina</taxon>
        <taxon>Mucoromycetes</taxon>
        <taxon>Mucorales</taxon>
        <taxon>Mucorineae</taxon>
        <taxon>Mucoraceae</taxon>
        <taxon>Thamnidium</taxon>
    </lineage>
</organism>
<reference evidence="10" key="1">
    <citation type="submission" date="2021-01" db="EMBL/GenBank/DDBJ databases">
        <title>Metabolic potential, ecology and presence of endohyphal bacteria is reflected in genomic diversity of Mucoromycotina.</title>
        <authorList>
            <person name="Muszewska A."/>
            <person name="Okrasinska A."/>
            <person name="Steczkiewicz K."/>
            <person name="Drgas O."/>
            <person name="Orlowska M."/>
            <person name="Perlinska-Lenart U."/>
            <person name="Aleksandrzak-Piekarczyk T."/>
            <person name="Szatraj K."/>
            <person name="Zielenkiewicz U."/>
            <person name="Pilsyk S."/>
            <person name="Malc E."/>
            <person name="Mieczkowski P."/>
            <person name="Kruszewska J.S."/>
            <person name="Biernat P."/>
            <person name="Pawlowska J."/>
        </authorList>
    </citation>
    <scope>NUCLEOTIDE SEQUENCE</scope>
    <source>
        <strain evidence="10">WA0000018081</strain>
    </source>
</reference>
<protein>
    <recommendedName>
        <fullName evidence="2">N-lysine methyltransferase SETD6</fullName>
    </recommendedName>
    <alternativeName>
        <fullName evidence="7">SET domain-containing protein 6</fullName>
    </alternativeName>
</protein>
<dbReference type="EMBL" id="JAEPRE010000034">
    <property type="protein sequence ID" value="KAG2235370.1"/>
    <property type="molecule type" value="Genomic_DNA"/>
</dbReference>
<dbReference type="Gene3D" id="3.90.1420.10">
    <property type="entry name" value="Rubisco LSMT, substrate-binding domain"/>
    <property type="match status" value="1"/>
</dbReference>
<feature type="compositionally biased region" description="Acidic residues" evidence="8">
    <location>
        <begin position="193"/>
        <end position="210"/>
    </location>
</feature>
<feature type="domain" description="SET" evidence="9">
    <location>
        <begin position="24"/>
        <end position="259"/>
    </location>
</feature>
<evidence type="ECO:0000256" key="8">
    <source>
        <dbReference type="SAM" id="MobiDB-lite"/>
    </source>
</evidence>
<evidence type="ECO:0000256" key="6">
    <source>
        <dbReference type="ARBA" id="ARBA00023242"/>
    </source>
</evidence>
<evidence type="ECO:0000256" key="5">
    <source>
        <dbReference type="ARBA" id="ARBA00022691"/>
    </source>
</evidence>
<dbReference type="Proteomes" id="UP000613177">
    <property type="component" value="Unassembled WGS sequence"/>
</dbReference>
<sequence>MSNFEEQGKVFCQWLESNGATLNKDIAIKDYRSEGAGRGVVATNDIKEGDLLFSLPRNILLSQLTTSLKDLDGIGKEYLELPGWSPLILSLMYESQKQDSFWKPYFDVLPRNFSTPMFWDQQDLKELNGTDIVSKIGKEDAEATYERDIKPIVEKYSDIFDKNVHNLDLYHLCGSLIMSYSFNDELQKAEKEEKEEEDSEEEEEEEEEEQGLISMVPMADLLNHKTGYNNARLFHEQNSLQMKAIKDVAKGEQIYNTYGDLCNADLLRKYGFVDDVNEFDIVELDGPLVVECSCPEADEELVERKIDFLMEEGVLDECFVIDTEYEIPLELIIAVHVLLATSDEFEKMEEKQKLPKPKLTQEVKNVIENILKKRLEQRYDSTLEEDEAELTKLKDFSNKRNALIVRIGEKKILKKTLEKLQSTPIAVEKRSSTAINRNAAKKQKK</sequence>
<dbReference type="PIRSF" id="PIRSF011771">
    <property type="entry name" value="RMS1_SET"/>
    <property type="match status" value="1"/>
</dbReference>
<dbReference type="PANTHER" id="PTHR13271">
    <property type="entry name" value="UNCHARACTERIZED PUTATIVE METHYLTRANSFERASE"/>
    <property type="match status" value="1"/>
</dbReference>
<evidence type="ECO:0000313" key="10">
    <source>
        <dbReference type="EMBL" id="KAG2235370.1"/>
    </source>
</evidence>
<dbReference type="InterPro" id="IPR044430">
    <property type="entry name" value="SETD6_SET"/>
</dbReference>
<evidence type="ECO:0000259" key="9">
    <source>
        <dbReference type="PROSITE" id="PS50280"/>
    </source>
</evidence>
<dbReference type="InterPro" id="IPR036464">
    <property type="entry name" value="Rubisco_LSMT_subst-bd_sf"/>
</dbReference>
<keyword evidence="6" id="KW-0539">Nucleus</keyword>
<dbReference type="CDD" id="cd19178">
    <property type="entry name" value="SET_SETD6"/>
    <property type="match status" value="1"/>
</dbReference>
<dbReference type="Pfam" id="PF00856">
    <property type="entry name" value="SET"/>
    <property type="match status" value="1"/>
</dbReference>
<evidence type="ECO:0000256" key="7">
    <source>
        <dbReference type="ARBA" id="ARBA00030096"/>
    </source>
</evidence>
<gene>
    <name evidence="10" type="ORF">INT48_004989</name>
</gene>
<keyword evidence="5" id="KW-0949">S-adenosyl-L-methionine</keyword>
<name>A0A8H7VW33_9FUNG</name>
<dbReference type="Gene3D" id="3.90.1410.10">
    <property type="entry name" value="set domain protein methyltransferase, domain 1"/>
    <property type="match status" value="1"/>
</dbReference>
<keyword evidence="4" id="KW-0808">Transferase</keyword>
<evidence type="ECO:0000256" key="1">
    <source>
        <dbReference type="ARBA" id="ARBA00004123"/>
    </source>
</evidence>
<dbReference type="InterPro" id="IPR001214">
    <property type="entry name" value="SET_dom"/>
</dbReference>
<proteinExistence type="predicted"/>
<dbReference type="InterPro" id="IPR011383">
    <property type="entry name" value="N-lys_methylase_SETD6"/>
</dbReference>
<dbReference type="AlphaFoldDB" id="A0A8H7VW33"/>
<dbReference type="SUPFAM" id="SSF81822">
    <property type="entry name" value="RuBisCo LSMT C-terminal, substrate-binding domain"/>
    <property type="match status" value="1"/>
</dbReference>
<dbReference type="PANTHER" id="PTHR13271:SF34">
    <property type="entry name" value="N-LYSINE METHYLTRANSFERASE SETD6"/>
    <property type="match status" value="1"/>
</dbReference>
<evidence type="ECO:0000256" key="2">
    <source>
        <dbReference type="ARBA" id="ARBA00016973"/>
    </source>
</evidence>
<keyword evidence="3" id="KW-0489">Methyltransferase</keyword>
<feature type="region of interest" description="Disordered" evidence="8">
    <location>
        <begin position="187"/>
        <end position="212"/>
    </location>
</feature>
<dbReference type="Pfam" id="PF09273">
    <property type="entry name" value="Rubis-subs-bind"/>
    <property type="match status" value="1"/>
</dbReference>
<dbReference type="InterPro" id="IPR015353">
    <property type="entry name" value="Rubisco_LSMT_subst-bd"/>
</dbReference>